<name>A0A7J5ALF2_9FLAO</name>
<dbReference type="Pfam" id="PF00072">
    <property type="entry name" value="Response_reg"/>
    <property type="match status" value="1"/>
</dbReference>
<proteinExistence type="predicted"/>
<dbReference type="SMART" id="SM00850">
    <property type="entry name" value="LytTR"/>
    <property type="match status" value="1"/>
</dbReference>
<dbReference type="InterPro" id="IPR001789">
    <property type="entry name" value="Sig_transdc_resp-reg_receiver"/>
</dbReference>
<dbReference type="OrthoDB" id="2962330at2"/>
<feature type="domain" description="Response regulatory" evidence="2">
    <location>
        <begin position="5"/>
        <end position="122"/>
    </location>
</feature>
<accession>A0A7J5ALF2</accession>
<dbReference type="InterPro" id="IPR007492">
    <property type="entry name" value="LytTR_DNA-bd_dom"/>
</dbReference>
<dbReference type="PANTHER" id="PTHR37299:SF1">
    <property type="entry name" value="STAGE 0 SPORULATION PROTEIN A HOMOLOG"/>
    <property type="match status" value="1"/>
</dbReference>
<comment type="caution">
    <text evidence="4">The sequence shown here is derived from an EMBL/GenBank/DDBJ whole genome shotgun (WGS) entry which is preliminary data.</text>
</comment>
<keyword evidence="1" id="KW-0597">Phosphoprotein</keyword>
<dbReference type="EMBL" id="WAAU01000013">
    <property type="protein sequence ID" value="KAB1158386.1"/>
    <property type="molecule type" value="Genomic_DNA"/>
</dbReference>
<dbReference type="Proteomes" id="UP000467305">
    <property type="component" value="Unassembled WGS sequence"/>
</dbReference>
<dbReference type="PANTHER" id="PTHR37299">
    <property type="entry name" value="TRANSCRIPTIONAL REGULATOR-RELATED"/>
    <property type="match status" value="1"/>
</dbReference>
<evidence type="ECO:0000256" key="1">
    <source>
        <dbReference type="PROSITE-ProRule" id="PRU00169"/>
    </source>
</evidence>
<dbReference type="PROSITE" id="PS50930">
    <property type="entry name" value="HTH_LYTTR"/>
    <property type="match status" value="1"/>
</dbReference>
<dbReference type="SUPFAM" id="SSF52172">
    <property type="entry name" value="CheY-like"/>
    <property type="match status" value="1"/>
</dbReference>
<evidence type="ECO:0000313" key="4">
    <source>
        <dbReference type="EMBL" id="KAB1158386.1"/>
    </source>
</evidence>
<dbReference type="CDD" id="cd17534">
    <property type="entry name" value="REC_DC-like"/>
    <property type="match status" value="1"/>
</dbReference>
<feature type="modified residue" description="4-aspartylphosphate" evidence="1">
    <location>
        <position position="55"/>
    </location>
</feature>
<dbReference type="GO" id="GO:0000156">
    <property type="term" value="F:phosphorelay response regulator activity"/>
    <property type="evidence" value="ECO:0007669"/>
    <property type="project" value="InterPro"/>
</dbReference>
<feature type="domain" description="HTH LytTR-type" evidence="3">
    <location>
        <begin position="146"/>
        <end position="248"/>
    </location>
</feature>
<dbReference type="InterPro" id="IPR011006">
    <property type="entry name" value="CheY-like_superfamily"/>
</dbReference>
<dbReference type="AlphaFoldDB" id="A0A7J5ALF2"/>
<evidence type="ECO:0000259" key="3">
    <source>
        <dbReference type="PROSITE" id="PS50930"/>
    </source>
</evidence>
<reference evidence="4 5" key="1">
    <citation type="submission" date="2019-09" db="EMBL/GenBank/DDBJ databases">
        <authorList>
            <person name="Cao W.R."/>
        </authorList>
    </citation>
    <scope>NUCLEOTIDE SEQUENCE [LARGE SCALE GENOMIC DNA]</scope>
    <source>
        <strain evidence="5">a4</strain>
    </source>
</reference>
<dbReference type="PROSITE" id="PS50110">
    <property type="entry name" value="RESPONSE_REGULATORY"/>
    <property type="match status" value="1"/>
</dbReference>
<keyword evidence="5" id="KW-1185">Reference proteome</keyword>
<dbReference type="GO" id="GO:0003677">
    <property type="term" value="F:DNA binding"/>
    <property type="evidence" value="ECO:0007669"/>
    <property type="project" value="InterPro"/>
</dbReference>
<dbReference type="SMART" id="SM00448">
    <property type="entry name" value="REC"/>
    <property type="match status" value="1"/>
</dbReference>
<dbReference type="Gene3D" id="2.40.50.1020">
    <property type="entry name" value="LytTr DNA-binding domain"/>
    <property type="match status" value="1"/>
</dbReference>
<dbReference type="InterPro" id="IPR046947">
    <property type="entry name" value="LytR-like"/>
</dbReference>
<dbReference type="RefSeq" id="WP_150899810.1">
    <property type="nucleotide sequence ID" value="NZ_CBDCSN010000002.1"/>
</dbReference>
<organism evidence="4 5">
    <name type="scientific">Tenacibaculum aiptasiae</name>
    <dbReference type="NCBI Taxonomy" id="426481"/>
    <lineage>
        <taxon>Bacteria</taxon>
        <taxon>Pseudomonadati</taxon>
        <taxon>Bacteroidota</taxon>
        <taxon>Flavobacteriia</taxon>
        <taxon>Flavobacteriales</taxon>
        <taxon>Flavobacteriaceae</taxon>
        <taxon>Tenacibaculum</taxon>
    </lineage>
</organism>
<protein>
    <submittedName>
        <fullName evidence="4">Response regulator transcription factor</fullName>
    </submittedName>
</protein>
<dbReference type="Gene3D" id="3.40.50.2300">
    <property type="match status" value="1"/>
</dbReference>
<evidence type="ECO:0000259" key="2">
    <source>
        <dbReference type="PROSITE" id="PS50110"/>
    </source>
</evidence>
<dbReference type="Pfam" id="PF04397">
    <property type="entry name" value="LytTR"/>
    <property type="match status" value="1"/>
</dbReference>
<evidence type="ECO:0000313" key="5">
    <source>
        <dbReference type="Proteomes" id="UP000467305"/>
    </source>
</evidence>
<sequence>MDNINILIVEDNSIIAMELKAILEKNGYNVVGIGHSYQEALTLFYELTVDLVIIDVFLGTNPEGITFAETISTVPKSLKPFIFLTGSKDRHIFERAKLTKPFRFLLKPFNELEILYAIEMAIEKFYDQTNIFASTNQNTVISDDYLFIKKRDSLKKVMLSNIIYIEVDNRYCNIITEHEKFIIQISLGKMNDYLNNSLFKQVHRKYIVNINAIDQIRFKENSLLLKGKHVVYFSDKYKETIKSFAILK</sequence>
<gene>
    <name evidence="4" type="ORF">F7018_09420</name>
</gene>